<evidence type="ECO:0000256" key="1">
    <source>
        <dbReference type="SAM" id="MobiDB-lite"/>
    </source>
</evidence>
<dbReference type="Proteomes" id="UP000028582">
    <property type="component" value="Unassembled WGS sequence"/>
</dbReference>
<feature type="compositionally biased region" description="Polar residues" evidence="1">
    <location>
        <begin position="74"/>
        <end position="92"/>
    </location>
</feature>
<feature type="compositionally biased region" description="Basic residues" evidence="1">
    <location>
        <begin position="95"/>
        <end position="111"/>
    </location>
</feature>
<feature type="compositionally biased region" description="Basic and acidic residues" evidence="1">
    <location>
        <begin position="27"/>
        <end position="41"/>
    </location>
</feature>
<sequence length="240" mass="27349">HLSASLSNAESNVFPSSSSDDSESDDAPDRICDTHGGHGDKGQSSGHNGEIAHDYDESDKDKASSNEGHEDKISSSNAAPKSNSDSNSNQTPKIRDRRRGGTRTSCAKKRQSKELSGKVVRQTAATCIKLGKRSSRLDNSHEAEKENRTSKQRKGQIDRANLFKEVKEQRAQLLESFMDMQKETQQQRLEFERQEREKDRLDRESEREERRLEREERRKEREVQAKLTASLLQHIKQNND</sequence>
<comment type="caution">
    <text evidence="2">The sequence shown here is derived from an EMBL/GenBank/DDBJ whole genome shotgun (WGS) entry which is preliminary data.</text>
</comment>
<organism evidence="2 3">
    <name type="scientific">Phytophthora nicotianae P1976</name>
    <dbReference type="NCBI Taxonomy" id="1317066"/>
    <lineage>
        <taxon>Eukaryota</taxon>
        <taxon>Sar</taxon>
        <taxon>Stramenopiles</taxon>
        <taxon>Oomycota</taxon>
        <taxon>Peronosporomycetes</taxon>
        <taxon>Peronosporales</taxon>
        <taxon>Peronosporaceae</taxon>
        <taxon>Phytophthora</taxon>
    </lineage>
</organism>
<protein>
    <submittedName>
        <fullName evidence="2">Uncharacterized protein</fullName>
    </submittedName>
</protein>
<feature type="compositionally biased region" description="Basic and acidic residues" evidence="1">
    <location>
        <begin position="50"/>
        <end position="73"/>
    </location>
</feature>
<dbReference type="OrthoDB" id="10634705at2759"/>
<accession>A0A081AJ40</accession>
<feature type="compositionally biased region" description="Basic and acidic residues" evidence="1">
    <location>
        <begin position="189"/>
        <end position="223"/>
    </location>
</feature>
<feature type="region of interest" description="Disordered" evidence="1">
    <location>
        <begin position="176"/>
        <end position="223"/>
    </location>
</feature>
<feature type="region of interest" description="Disordered" evidence="1">
    <location>
        <begin position="1"/>
        <end position="161"/>
    </location>
</feature>
<evidence type="ECO:0000313" key="3">
    <source>
        <dbReference type="Proteomes" id="UP000028582"/>
    </source>
</evidence>
<name>A0A081AJ40_PHYNI</name>
<reference evidence="2 3" key="1">
    <citation type="submission" date="2013-11" db="EMBL/GenBank/DDBJ databases">
        <title>The Genome Sequence of Phytophthora parasitica P1976.</title>
        <authorList>
            <consortium name="The Broad Institute Genomics Platform"/>
            <person name="Russ C."/>
            <person name="Tyler B."/>
            <person name="Panabieres F."/>
            <person name="Shan W."/>
            <person name="Tripathy S."/>
            <person name="Grunwald N."/>
            <person name="Machado M."/>
            <person name="Johnson C.S."/>
            <person name="Walker B."/>
            <person name="Young S."/>
            <person name="Zeng Q."/>
            <person name="Gargeya S."/>
            <person name="Fitzgerald M."/>
            <person name="Haas B."/>
            <person name="Abouelleil A."/>
            <person name="Allen A.W."/>
            <person name="Alvarado L."/>
            <person name="Arachchi H.M."/>
            <person name="Berlin A.M."/>
            <person name="Chapman S.B."/>
            <person name="Gainer-Dewar J."/>
            <person name="Goldberg J."/>
            <person name="Griggs A."/>
            <person name="Gujja S."/>
            <person name="Hansen M."/>
            <person name="Howarth C."/>
            <person name="Imamovic A."/>
            <person name="Ireland A."/>
            <person name="Larimer J."/>
            <person name="McCowan C."/>
            <person name="Murphy C."/>
            <person name="Pearson M."/>
            <person name="Poon T.W."/>
            <person name="Priest M."/>
            <person name="Roberts A."/>
            <person name="Saif S."/>
            <person name="Shea T."/>
            <person name="Sisk P."/>
            <person name="Sykes S."/>
            <person name="Wortman J."/>
            <person name="Nusbaum C."/>
            <person name="Birren B."/>
        </authorList>
    </citation>
    <scope>NUCLEOTIDE SEQUENCE [LARGE SCALE GENOMIC DNA]</scope>
    <source>
        <strain evidence="2 3">P1976</strain>
    </source>
</reference>
<feature type="compositionally biased region" description="Polar residues" evidence="1">
    <location>
        <begin position="1"/>
        <end position="15"/>
    </location>
</feature>
<evidence type="ECO:0000313" key="2">
    <source>
        <dbReference type="EMBL" id="ETO78901.1"/>
    </source>
</evidence>
<dbReference type="AlphaFoldDB" id="A0A081AJ40"/>
<gene>
    <name evidence="2" type="ORF">F444_06284</name>
</gene>
<feature type="compositionally biased region" description="Basic and acidic residues" evidence="1">
    <location>
        <begin position="135"/>
        <end position="161"/>
    </location>
</feature>
<dbReference type="EMBL" id="ANJA01001161">
    <property type="protein sequence ID" value="ETO78901.1"/>
    <property type="molecule type" value="Genomic_DNA"/>
</dbReference>
<proteinExistence type="predicted"/>
<feature type="non-terminal residue" evidence="2">
    <location>
        <position position="1"/>
    </location>
</feature>